<evidence type="ECO:0000256" key="6">
    <source>
        <dbReference type="ARBA" id="ARBA00023163"/>
    </source>
</evidence>
<evidence type="ECO:0000256" key="1">
    <source>
        <dbReference type="ARBA" id="ARBA00004123"/>
    </source>
</evidence>
<dbReference type="EMBL" id="JAJVDC020000077">
    <property type="protein sequence ID" value="KAL1626894.1"/>
    <property type="molecule type" value="Genomic_DNA"/>
</dbReference>
<accession>A0ABR3SQA8</accession>
<dbReference type="Gene3D" id="3.30.160.60">
    <property type="entry name" value="Classic Zinc Finger"/>
    <property type="match status" value="1"/>
</dbReference>
<keyword evidence="11" id="KW-1185">Reference proteome</keyword>
<organism evidence="10 11">
    <name type="scientific">Neofusicoccum ribis</name>
    <dbReference type="NCBI Taxonomy" id="45134"/>
    <lineage>
        <taxon>Eukaryota</taxon>
        <taxon>Fungi</taxon>
        <taxon>Dikarya</taxon>
        <taxon>Ascomycota</taxon>
        <taxon>Pezizomycotina</taxon>
        <taxon>Dothideomycetes</taxon>
        <taxon>Dothideomycetes incertae sedis</taxon>
        <taxon>Botryosphaeriales</taxon>
        <taxon>Botryosphaeriaceae</taxon>
        <taxon>Neofusicoccum</taxon>
    </lineage>
</organism>
<dbReference type="Proteomes" id="UP001521116">
    <property type="component" value="Unassembled WGS sequence"/>
</dbReference>
<reference evidence="10 11" key="1">
    <citation type="submission" date="2024-02" db="EMBL/GenBank/DDBJ databases">
        <title>De novo assembly and annotation of 12 fungi associated with fruit tree decline syndrome in Ontario, Canada.</title>
        <authorList>
            <person name="Sulman M."/>
            <person name="Ellouze W."/>
            <person name="Ilyukhin E."/>
        </authorList>
    </citation>
    <scope>NUCLEOTIDE SEQUENCE [LARGE SCALE GENOMIC DNA]</scope>
    <source>
        <strain evidence="10 11">M1-105</strain>
    </source>
</reference>
<name>A0ABR3SQA8_9PEZI</name>
<keyword evidence="6" id="KW-0804">Transcription</keyword>
<evidence type="ECO:0000256" key="7">
    <source>
        <dbReference type="ARBA" id="ARBA00023242"/>
    </source>
</evidence>
<evidence type="ECO:0000313" key="10">
    <source>
        <dbReference type="EMBL" id="KAL1626894.1"/>
    </source>
</evidence>
<evidence type="ECO:0000259" key="9">
    <source>
        <dbReference type="PROSITE" id="PS50157"/>
    </source>
</evidence>
<feature type="domain" description="C2H2-type" evidence="9">
    <location>
        <begin position="97"/>
        <end position="128"/>
    </location>
</feature>
<keyword evidence="4" id="KW-0862">Zinc</keyword>
<proteinExistence type="predicted"/>
<sequence length="217" mass="24696">MDDDLWNWDFLTGFPQEEGNVAPEGDDALLPADFGLGDASGFEAGESALTYQKSAEGDGQQARHEVMENAENLHAAEPTLIEDSRIRDGYVTSEGGYICTFPHCKVKHVFKRKFELQRHMLIHVPNKPFDCPVDSCNRRGRYTFYRDDNRKAHLKSRHIDDDYATCPVSGCPVGALQLDLLRFHMSFHYLLPNSDTVKLLKTYAEGGQREEWTPRFP</sequence>
<gene>
    <name evidence="10" type="ORF">SLS56_006622</name>
</gene>
<dbReference type="PANTHER" id="PTHR46179">
    <property type="entry name" value="ZINC FINGER PROTEIN"/>
    <property type="match status" value="1"/>
</dbReference>
<evidence type="ECO:0000256" key="2">
    <source>
        <dbReference type="ARBA" id="ARBA00022723"/>
    </source>
</evidence>
<dbReference type="InterPro" id="IPR036236">
    <property type="entry name" value="Znf_C2H2_sf"/>
</dbReference>
<evidence type="ECO:0000256" key="3">
    <source>
        <dbReference type="ARBA" id="ARBA00022771"/>
    </source>
</evidence>
<evidence type="ECO:0000256" key="4">
    <source>
        <dbReference type="ARBA" id="ARBA00022833"/>
    </source>
</evidence>
<evidence type="ECO:0000256" key="5">
    <source>
        <dbReference type="ARBA" id="ARBA00023015"/>
    </source>
</evidence>
<comment type="caution">
    <text evidence="10">The sequence shown here is derived from an EMBL/GenBank/DDBJ whole genome shotgun (WGS) entry which is preliminary data.</text>
</comment>
<keyword evidence="2" id="KW-0479">Metal-binding</keyword>
<keyword evidence="5" id="KW-0805">Transcription regulation</keyword>
<dbReference type="PROSITE" id="PS50157">
    <property type="entry name" value="ZINC_FINGER_C2H2_2"/>
    <property type="match status" value="1"/>
</dbReference>
<evidence type="ECO:0000313" key="11">
    <source>
        <dbReference type="Proteomes" id="UP001521116"/>
    </source>
</evidence>
<evidence type="ECO:0000256" key="8">
    <source>
        <dbReference type="PROSITE-ProRule" id="PRU00042"/>
    </source>
</evidence>
<dbReference type="SMART" id="SM00355">
    <property type="entry name" value="ZnF_C2H2"/>
    <property type="match status" value="3"/>
</dbReference>
<comment type="subcellular location">
    <subcellularLocation>
        <location evidence="1">Nucleus</location>
    </subcellularLocation>
</comment>
<dbReference type="SUPFAM" id="SSF57667">
    <property type="entry name" value="beta-beta-alpha zinc fingers"/>
    <property type="match status" value="1"/>
</dbReference>
<protein>
    <recommendedName>
        <fullName evidence="9">C2H2-type domain-containing protein</fullName>
    </recommendedName>
</protein>
<dbReference type="InterPro" id="IPR051061">
    <property type="entry name" value="Zinc_finger_trans_reg"/>
</dbReference>
<dbReference type="PANTHER" id="PTHR46179:SF13">
    <property type="entry name" value="C2H2-TYPE DOMAIN-CONTAINING PROTEIN"/>
    <property type="match status" value="1"/>
</dbReference>
<dbReference type="InterPro" id="IPR013087">
    <property type="entry name" value="Znf_C2H2_type"/>
</dbReference>
<keyword evidence="3 8" id="KW-0863">Zinc-finger</keyword>
<keyword evidence="7" id="KW-0539">Nucleus</keyword>